<proteinExistence type="predicted"/>
<comment type="caution">
    <text evidence="1">The sequence shown here is derived from an EMBL/GenBank/DDBJ whole genome shotgun (WGS) entry which is preliminary data.</text>
</comment>
<organism evidence="1 2">
    <name type="scientific">Durusdinium trenchii</name>
    <dbReference type="NCBI Taxonomy" id="1381693"/>
    <lineage>
        <taxon>Eukaryota</taxon>
        <taxon>Sar</taxon>
        <taxon>Alveolata</taxon>
        <taxon>Dinophyceae</taxon>
        <taxon>Suessiales</taxon>
        <taxon>Symbiodiniaceae</taxon>
        <taxon>Durusdinium</taxon>
    </lineage>
</organism>
<dbReference type="Gene3D" id="1.25.10.10">
    <property type="entry name" value="Leucine-rich Repeat Variant"/>
    <property type="match status" value="1"/>
</dbReference>
<gene>
    <name evidence="1" type="ORF">CCMP2556_LOCUS35210</name>
</gene>
<dbReference type="InterPro" id="IPR011989">
    <property type="entry name" value="ARM-like"/>
</dbReference>
<accession>A0ABP0P7N2</accession>
<evidence type="ECO:0000313" key="2">
    <source>
        <dbReference type="Proteomes" id="UP001642484"/>
    </source>
</evidence>
<reference evidence="1 2" key="1">
    <citation type="submission" date="2024-02" db="EMBL/GenBank/DDBJ databases">
        <authorList>
            <person name="Chen Y."/>
            <person name="Shah S."/>
            <person name="Dougan E. K."/>
            <person name="Thang M."/>
            <person name="Chan C."/>
        </authorList>
    </citation>
    <scope>NUCLEOTIDE SEQUENCE [LARGE SCALE GENOMIC DNA]</scope>
</reference>
<dbReference type="EMBL" id="CAXAMN010022651">
    <property type="protein sequence ID" value="CAK9071628.1"/>
    <property type="molecule type" value="Genomic_DNA"/>
</dbReference>
<protein>
    <submittedName>
        <fullName evidence="1">Uncharacterized protein</fullName>
    </submittedName>
</protein>
<sequence>MASALFSFIDSIGETFEGVVENVETVVGNVEKEVDSAVQQIDAGVDLDDVLEEIELAGTDETAFLAACKRLEGLAQSQTATILHGWVVEDRVVPVVCAALCRVESAKLAAGPLARTLNGMGQALDSTGTTPEELRAFHEQIVRRTENGKAMMKLLQAQGVASRTQGLALLRRVYPETSSVLGRHLLSDPESISALMQILQDAKNNTTEVEEVALCAECVQFLRLVTAKDSDVRMIVTFQDGVEALLAIAAHALSAGSSAGPASVTFLSLATDACVCVLQLVGQGPVAQKYMREAGHLLALIRSLRAVVMAAGLTEARFSANIEESKKLSCTPSY</sequence>
<evidence type="ECO:0000313" key="1">
    <source>
        <dbReference type="EMBL" id="CAK9071628.1"/>
    </source>
</evidence>
<keyword evidence="2" id="KW-1185">Reference proteome</keyword>
<name>A0ABP0P7N2_9DINO</name>
<dbReference type="Proteomes" id="UP001642484">
    <property type="component" value="Unassembled WGS sequence"/>
</dbReference>